<gene>
    <name evidence="1" type="ORF">PJF56_03780</name>
</gene>
<protein>
    <recommendedName>
        <fullName evidence="3">Transposase</fullName>
    </recommendedName>
</protein>
<keyword evidence="2" id="KW-1185">Reference proteome</keyword>
<sequence length="60" mass="6487">SKETAAHCLINLGMLTRLSASRTTLSASVKVLTLECLASSELLKLNCENSYVSTQDSREV</sequence>
<evidence type="ECO:0008006" key="3">
    <source>
        <dbReference type="Google" id="ProtNLM"/>
    </source>
</evidence>
<evidence type="ECO:0000313" key="2">
    <source>
        <dbReference type="Proteomes" id="UP001231370"/>
    </source>
</evidence>
<name>A0ABT7BHC9_9CYAN</name>
<proteinExistence type="predicted"/>
<dbReference type="RefSeq" id="WP_283761307.1">
    <property type="nucleotide sequence ID" value="NZ_JAQPOK010000028.1"/>
</dbReference>
<dbReference type="EMBL" id="JAQPOK010000028">
    <property type="protein sequence ID" value="MDJ1177979.1"/>
    <property type="molecule type" value="Genomic_DNA"/>
</dbReference>
<organism evidence="1 2">
    <name type="scientific">Roseofilum halophilum BLCC-M91</name>
    <dbReference type="NCBI Taxonomy" id="3022259"/>
    <lineage>
        <taxon>Bacteria</taxon>
        <taxon>Bacillati</taxon>
        <taxon>Cyanobacteriota</taxon>
        <taxon>Cyanophyceae</taxon>
        <taxon>Desertifilales</taxon>
        <taxon>Desertifilaceae</taxon>
        <taxon>Roseofilum</taxon>
        <taxon>Roseofilum halophilum</taxon>
    </lineage>
</organism>
<comment type="caution">
    <text evidence="1">The sequence shown here is derived from an EMBL/GenBank/DDBJ whole genome shotgun (WGS) entry which is preliminary data.</text>
</comment>
<feature type="non-terminal residue" evidence="1">
    <location>
        <position position="1"/>
    </location>
</feature>
<reference evidence="1 2" key="1">
    <citation type="submission" date="2023-01" db="EMBL/GenBank/DDBJ databases">
        <title>Novel diversity within Roseofilum (Cyanobacteria; Desertifilaceae) from marine benthic mats with descriptions of four novel species.</title>
        <authorList>
            <person name="Wang Y."/>
            <person name="Berthold D.E."/>
            <person name="Hu J."/>
            <person name="Lefler F.W."/>
            <person name="Laughinghouse H.D. IV."/>
        </authorList>
    </citation>
    <scope>NUCLEOTIDE SEQUENCE [LARGE SCALE GENOMIC DNA]</scope>
    <source>
        <strain evidence="1 2">BLCC-M91</strain>
    </source>
</reference>
<dbReference type="Proteomes" id="UP001231370">
    <property type="component" value="Unassembled WGS sequence"/>
</dbReference>
<evidence type="ECO:0000313" key="1">
    <source>
        <dbReference type="EMBL" id="MDJ1177979.1"/>
    </source>
</evidence>
<accession>A0ABT7BHC9</accession>